<organism evidence="1 2">
    <name type="scientific">Enterococcus faecium</name>
    <name type="common">Streptococcus faecium</name>
    <dbReference type="NCBI Taxonomy" id="1352"/>
    <lineage>
        <taxon>Bacteria</taxon>
        <taxon>Bacillati</taxon>
        <taxon>Bacillota</taxon>
        <taxon>Bacilli</taxon>
        <taxon>Lactobacillales</taxon>
        <taxon>Enterococcaceae</taxon>
        <taxon>Enterococcus</taxon>
    </lineage>
</organism>
<protein>
    <submittedName>
        <fullName evidence="1">Helix-turn-helix domain containing protein</fullName>
    </submittedName>
</protein>
<comment type="caution">
    <text evidence="1">The sequence shown here is derived from an EMBL/GenBank/DDBJ whole genome shotgun (WGS) entry which is preliminary data.</text>
</comment>
<evidence type="ECO:0000313" key="1">
    <source>
        <dbReference type="EMBL" id="PHL20518.1"/>
    </source>
</evidence>
<proteinExistence type="predicted"/>
<accession>A0A2G0CUJ2</accession>
<sequence length="144" mass="16717">MTKNNCITEKRTFKQLTDIQRGMLEQMAKSGTYKQAEMARELGVSQPTVSRELKRGRTRQLDYKRNYYEQYIAASGARVYKENRENSHARDHNKYSAAFLAALPENLAPKKGLRIHSVDTFVHSYRKLHPDERLQEELADLQAA</sequence>
<dbReference type="Gene3D" id="1.10.10.60">
    <property type="entry name" value="Homeodomain-like"/>
    <property type="match status" value="1"/>
</dbReference>
<reference evidence="1 2" key="1">
    <citation type="submission" date="2017-10" db="EMBL/GenBank/DDBJ databases">
        <title>Draft genomes of the Enterococcus faecium isolated from human feces before and after Helicobacter pylori eradication therapy.</title>
        <authorList>
            <person name="Prianichniikov N.A."/>
            <person name="Glushchenko O.E."/>
            <person name="Malakhova M.V."/>
        </authorList>
    </citation>
    <scope>NUCLEOTIDE SEQUENCE [LARGE SCALE GENOMIC DNA]</scope>
    <source>
        <strain evidence="1 2">Hp_5-7</strain>
    </source>
</reference>
<evidence type="ECO:0000313" key="2">
    <source>
        <dbReference type="Proteomes" id="UP000224303"/>
    </source>
</evidence>
<name>A0A2G0CUJ2_ENTFC</name>
<dbReference type="RefSeq" id="WP_038809353.1">
    <property type="nucleotide sequence ID" value="NZ_JADNII010000060.1"/>
</dbReference>
<dbReference type="AlphaFoldDB" id="A0A2G0CUJ2"/>
<dbReference type="Proteomes" id="UP000224303">
    <property type="component" value="Unassembled WGS sequence"/>
</dbReference>
<gene>
    <name evidence="1" type="ORF">CQR37_13865</name>
</gene>
<dbReference type="EMBL" id="PCGC01000064">
    <property type="protein sequence ID" value="PHL20518.1"/>
    <property type="molecule type" value="Genomic_DNA"/>
</dbReference>